<name>R4KM38_9FIRM</name>
<organism evidence="1 2">
    <name type="scientific">Desulfoscipio gibsoniae DSM 7213</name>
    <dbReference type="NCBI Taxonomy" id="767817"/>
    <lineage>
        <taxon>Bacteria</taxon>
        <taxon>Bacillati</taxon>
        <taxon>Bacillota</taxon>
        <taxon>Clostridia</taxon>
        <taxon>Eubacteriales</taxon>
        <taxon>Desulfallaceae</taxon>
        <taxon>Desulfoscipio</taxon>
    </lineage>
</organism>
<dbReference type="AlphaFoldDB" id="R4KM38"/>
<dbReference type="RefSeq" id="WP_006524148.1">
    <property type="nucleotide sequence ID" value="NC_021184.1"/>
</dbReference>
<evidence type="ECO:0000313" key="1">
    <source>
        <dbReference type="EMBL" id="AGL02612.1"/>
    </source>
</evidence>
<proteinExistence type="predicted"/>
<reference evidence="1 2" key="1">
    <citation type="submission" date="2012-01" db="EMBL/GenBank/DDBJ databases">
        <title>Complete sequence of Desulfotomaculum gibsoniae DSM 7213.</title>
        <authorList>
            <consortium name="US DOE Joint Genome Institute"/>
            <person name="Lucas S."/>
            <person name="Han J."/>
            <person name="Lapidus A."/>
            <person name="Cheng J.-F."/>
            <person name="Goodwin L."/>
            <person name="Pitluck S."/>
            <person name="Peters L."/>
            <person name="Ovchinnikova G."/>
            <person name="Teshima H."/>
            <person name="Detter J.C."/>
            <person name="Han C."/>
            <person name="Tapia R."/>
            <person name="Land M."/>
            <person name="Hauser L."/>
            <person name="Kyrpides N."/>
            <person name="Ivanova N."/>
            <person name="Pagani I."/>
            <person name="Parshina S."/>
            <person name="Plugge C."/>
            <person name="Muyzer G."/>
            <person name="Kuever J."/>
            <person name="Ivanova A."/>
            <person name="Nazina T."/>
            <person name="Klenk H.-P."/>
            <person name="Brambilla E."/>
            <person name="Spring S."/>
            <person name="Stams A.F."/>
            <person name="Woyke T."/>
        </authorList>
    </citation>
    <scope>NUCLEOTIDE SEQUENCE [LARGE SCALE GENOMIC DNA]</scope>
    <source>
        <strain evidence="1 2">DSM 7213</strain>
    </source>
</reference>
<accession>R4KM38</accession>
<gene>
    <name evidence="1" type="ORF">Desgi_3266</name>
</gene>
<dbReference type="Proteomes" id="UP000013520">
    <property type="component" value="Chromosome"/>
</dbReference>
<keyword evidence="2" id="KW-1185">Reference proteome</keyword>
<dbReference type="HOGENOM" id="CLU_2665113_0_0_9"/>
<evidence type="ECO:0000313" key="2">
    <source>
        <dbReference type="Proteomes" id="UP000013520"/>
    </source>
</evidence>
<dbReference type="OrthoDB" id="1809034at2"/>
<dbReference type="KEGG" id="dgi:Desgi_3266"/>
<protein>
    <submittedName>
        <fullName evidence="1">Uncharacterized protein</fullName>
    </submittedName>
</protein>
<dbReference type="EMBL" id="CP003273">
    <property type="protein sequence ID" value="AGL02612.1"/>
    <property type="molecule type" value="Genomic_DNA"/>
</dbReference>
<sequence length="75" mass="8159">MSNNVNPFSLFLILILLVLSTDSKADVKLGFVRGLIDQTSRSLGILREGITAMNTSFEQARSMFTSINNGPGDPK</sequence>